<dbReference type="InterPro" id="IPR038352">
    <property type="entry name" value="Imelysin_sf"/>
</dbReference>
<dbReference type="Pfam" id="PF00034">
    <property type="entry name" value="Cytochrom_C"/>
    <property type="match status" value="1"/>
</dbReference>
<organism evidence="9 10">
    <name type="scientific">Pedobacter steynii</name>
    <dbReference type="NCBI Taxonomy" id="430522"/>
    <lineage>
        <taxon>Bacteria</taxon>
        <taxon>Pseudomonadati</taxon>
        <taxon>Bacteroidota</taxon>
        <taxon>Sphingobacteriia</taxon>
        <taxon>Sphingobacteriales</taxon>
        <taxon>Sphingobacteriaceae</taxon>
        <taxon>Pedobacter</taxon>
    </lineage>
</organism>
<evidence type="ECO:0000313" key="9">
    <source>
        <dbReference type="EMBL" id="AOM78036.1"/>
    </source>
</evidence>
<accession>A0A1D7QH82</accession>
<feature type="domain" description="Cytochrome c" evidence="8">
    <location>
        <begin position="294"/>
        <end position="429"/>
    </location>
</feature>
<sequence>MPLRRFILPVIALFVLLSVYCTNSSPKPGMEMVKDLLITQSDSLNLSLNQLDEAARGRDTTLLRKRFLETRNAFKKMEWFCEYYAPGLSREVNGPPLPEVEVEENKSTEPSGLQVIEELIYPAQPSEKENLKLEITSLRASLVRLKSTIVQTELTEAHVFDACKLEIFRITITGITGFDTPLSGSGIAEAGVSLKAVAGVLQMFGKNEALQKQIDQAVSYVGQHVDFNAFDRMTFIRVYANQISKGILKWQNELKIKPLETELALYNKAGTLFDSGIFNIKHFVNSAEAIPSPEKLAIGKALFNDPIVSGSVRTCNSCHKPELAFSDGLIKSPSLTPGESVQRNAPTLMYAGLQNAQFYDMRFSSLENQAMDVIANKDEMHGSIEEAAKRLEKDQRYYLLFQKAFPAMEKEIKPRFVMIAIASYIRSLSPFNSRLDQYMRGDNQKMNPNELKGFNLFMGKAKCATCHFMPLFNGTAGPSFSNTEGEVLGVLQDPKAKKPIIDSDEGRYNWTKMDVLKFAFKTPTLRNIALTGPYMHNGAYETLEEVMDFYNKGGAAGMGIKLDNQTLSPDPLNLSEKEIQDIIAFLKTLNDQ</sequence>
<evidence type="ECO:0000256" key="7">
    <source>
        <dbReference type="PROSITE-ProRule" id="PRU00433"/>
    </source>
</evidence>
<name>A0A1D7QH82_9SPHI</name>
<feature type="domain" description="Cytochrome c" evidence="8">
    <location>
        <begin position="448"/>
        <end position="590"/>
    </location>
</feature>
<dbReference type="PANTHER" id="PTHR30600">
    <property type="entry name" value="CYTOCHROME C PEROXIDASE-RELATED"/>
    <property type="match status" value="1"/>
</dbReference>
<evidence type="ECO:0000256" key="3">
    <source>
        <dbReference type="ARBA" id="ARBA00022723"/>
    </source>
</evidence>
<dbReference type="InterPro" id="IPR036909">
    <property type="entry name" value="Cyt_c-like_dom_sf"/>
</dbReference>
<keyword evidence="6 7" id="KW-0408">Iron</keyword>
<dbReference type="OrthoDB" id="9805202at2"/>
<dbReference type="Pfam" id="PF03150">
    <property type="entry name" value="CCP_MauG"/>
    <property type="match status" value="1"/>
</dbReference>
<dbReference type="GO" id="GO:0004130">
    <property type="term" value="F:cytochrome-c peroxidase activity"/>
    <property type="evidence" value="ECO:0007669"/>
    <property type="project" value="TreeGrafter"/>
</dbReference>
<dbReference type="RefSeq" id="WP_069379710.1">
    <property type="nucleotide sequence ID" value="NZ_CP017141.1"/>
</dbReference>
<keyword evidence="3 7" id="KW-0479">Metal-binding</keyword>
<dbReference type="Gene3D" id="1.10.760.10">
    <property type="entry name" value="Cytochrome c-like domain"/>
    <property type="match status" value="2"/>
</dbReference>
<keyword evidence="5" id="KW-0560">Oxidoreductase</keyword>
<dbReference type="KEGG" id="psty:BFS30_13115"/>
<protein>
    <recommendedName>
        <fullName evidence="8">Cytochrome c domain-containing protein</fullName>
    </recommendedName>
</protein>
<comment type="subcellular location">
    <subcellularLocation>
        <location evidence="1">Cell envelope</location>
    </subcellularLocation>
</comment>
<evidence type="ECO:0000259" key="8">
    <source>
        <dbReference type="PROSITE" id="PS51007"/>
    </source>
</evidence>
<dbReference type="GO" id="GO:0020037">
    <property type="term" value="F:heme binding"/>
    <property type="evidence" value="ECO:0007669"/>
    <property type="project" value="InterPro"/>
</dbReference>
<keyword evidence="4" id="KW-0732">Signal</keyword>
<dbReference type="EMBL" id="CP017141">
    <property type="protein sequence ID" value="AOM78036.1"/>
    <property type="molecule type" value="Genomic_DNA"/>
</dbReference>
<dbReference type="Gene3D" id="1.20.1420.20">
    <property type="entry name" value="M75 peptidase, HXXE motif"/>
    <property type="match status" value="1"/>
</dbReference>
<reference evidence="9 10" key="1">
    <citation type="submission" date="2016-08" db="EMBL/GenBank/DDBJ databases">
        <authorList>
            <person name="Seilhamer J.J."/>
        </authorList>
    </citation>
    <scope>NUCLEOTIDE SEQUENCE [LARGE SCALE GENOMIC DNA]</scope>
    <source>
        <strain evidence="9 10">DX4</strain>
    </source>
</reference>
<dbReference type="SUPFAM" id="SSF46626">
    <property type="entry name" value="Cytochrome c"/>
    <property type="match status" value="2"/>
</dbReference>
<evidence type="ECO:0000313" key="10">
    <source>
        <dbReference type="Proteomes" id="UP000094313"/>
    </source>
</evidence>
<dbReference type="InterPro" id="IPR004852">
    <property type="entry name" value="Di-haem_cyt_c_peroxidsae"/>
</dbReference>
<evidence type="ECO:0000256" key="2">
    <source>
        <dbReference type="ARBA" id="ARBA00022617"/>
    </source>
</evidence>
<dbReference type="GO" id="GO:0009055">
    <property type="term" value="F:electron transfer activity"/>
    <property type="evidence" value="ECO:0007669"/>
    <property type="project" value="InterPro"/>
</dbReference>
<dbReference type="AlphaFoldDB" id="A0A1D7QH82"/>
<dbReference type="Proteomes" id="UP000094313">
    <property type="component" value="Chromosome"/>
</dbReference>
<dbReference type="GO" id="GO:0030313">
    <property type="term" value="C:cell envelope"/>
    <property type="evidence" value="ECO:0007669"/>
    <property type="project" value="UniProtKB-SubCell"/>
</dbReference>
<dbReference type="GO" id="GO:0046872">
    <property type="term" value="F:metal ion binding"/>
    <property type="evidence" value="ECO:0007669"/>
    <property type="project" value="UniProtKB-KW"/>
</dbReference>
<proteinExistence type="predicted"/>
<gene>
    <name evidence="9" type="ORF">BFS30_13115</name>
</gene>
<keyword evidence="10" id="KW-1185">Reference proteome</keyword>
<evidence type="ECO:0000256" key="5">
    <source>
        <dbReference type="ARBA" id="ARBA00023002"/>
    </source>
</evidence>
<evidence type="ECO:0000256" key="1">
    <source>
        <dbReference type="ARBA" id="ARBA00004196"/>
    </source>
</evidence>
<dbReference type="PANTHER" id="PTHR30600:SF10">
    <property type="entry name" value="BLL6722 PROTEIN"/>
    <property type="match status" value="1"/>
</dbReference>
<evidence type="ECO:0000256" key="6">
    <source>
        <dbReference type="ARBA" id="ARBA00023004"/>
    </source>
</evidence>
<evidence type="ECO:0000256" key="4">
    <source>
        <dbReference type="ARBA" id="ARBA00022729"/>
    </source>
</evidence>
<keyword evidence="2 7" id="KW-0349">Heme</keyword>
<dbReference type="InterPro" id="IPR051395">
    <property type="entry name" value="Cytochrome_c_Peroxidase/MauG"/>
</dbReference>
<dbReference type="PROSITE" id="PS51007">
    <property type="entry name" value="CYTC"/>
    <property type="match status" value="2"/>
</dbReference>
<dbReference type="InterPro" id="IPR009056">
    <property type="entry name" value="Cyt_c-like_dom"/>
</dbReference>